<organism evidence="5 6">
    <name type="scientific">Schistosoma mekongi</name>
    <name type="common">Parasitic worm</name>
    <dbReference type="NCBI Taxonomy" id="38744"/>
    <lineage>
        <taxon>Eukaryota</taxon>
        <taxon>Metazoa</taxon>
        <taxon>Spiralia</taxon>
        <taxon>Lophotrochozoa</taxon>
        <taxon>Platyhelminthes</taxon>
        <taxon>Trematoda</taxon>
        <taxon>Digenea</taxon>
        <taxon>Strigeidida</taxon>
        <taxon>Schistosomatoidea</taxon>
        <taxon>Schistosomatidae</taxon>
        <taxon>Schistosoma</taxon>
    </lineage>
</organism>
<dbReference type="PROSITE" id="PS50158">
    <property type="entry name" value="ZF_CCHC"/>
    <property type="match status" value="1"/>
</dbReference>
<evidence type="ECO:0000313" key="5">
    <source>
        <dbReference type="EMBL" id="KAK4474339.1"/>
    </source>
</evidence>
<dbReference type="GO" id="GO:0006508">
    <property type="term" value="P:proteolysis"/>
    <property type="evidence" value="ECO:0007669"/>
    <property type="project" value="InterPro"/>
</dbReference>
<dbReference type="GO" id="GO:0008270">
    <property type="term" value="F:zinc ion binding"/>
    <property type="evidence" value="ECO:0007669"/>
    <property type="project" value="UniProtKB-KW"/>
</dbReference>
<evidence type="ECO:0000259" key="3">
    <source>
        <dbReference type="PROSITE" id="PS50175"/>
    </source>
</evidence>
<dbReference type="InterPro" id="IPR008042">
    <property type="entry name" value="Retrotrans_Pao"/>
</dbReference>
<dbReference type="CDD" id="cd01644">
    <property type="entry name" value="RT_pepA17"/>
    <property type="match status" value="1"/>
</dbReference>
<dbReference type="InterPro" id="IPR001995">
    <property type="entry name" value="Peptidase_A2_cat"/>
</dbReference>
<dbReference type="InterPro" id="IPR036397">
    <property type="entry name" value="RNaseH_sf"/>
</dbReference>
<dbReference type="Pfam" id="PF00078">
    <property type="entry name" value="RVT_1"/>
    <property type="match status" value="1"/>
</dbReference>
<dbReference type="Proteomes" id="UP001292079">
    <property type="component" value="Unassembled WGS sequence"/>
</dbReference>
<proteinExistence type="predicted"/>
<dbReference type="SUPFAM" id="SSF53098">
    <property type="entry name" value="Ribonuclease H-like"/>
    <property type="match status" value="1"/>
</dbReference>
<feature type="domain" description="CCHC-type" evidence="2">
    <location>
        <begin position="355"/>
        <end position="370"/>
    </location>
</feature>
<reference evidence="5" key="1">
    <citation type="submission" date="2022-04" db="EMBL/GenBank/DDBJ databases">
        <authorList>
            <person name="Xu L."/>
            <person name="Lv Z."/>
        </authorList>
    </citation>
    <scope>NUCLEOTIDE SEQUENCE</scope>
    <source>
        <strain evidence="5">LV_2022a</strain>
    </source>
</reference>
<dbReference type="InterPro" id="IPR043502">
    <property type="entry name" value="DNA/RNA_pol_sf"/>
</dbReference>
<reference evidence="5" key="2">
    <citation type="journal article" date="2023" name="Infect Dis Poverty">
        <title>Chromosome-scale genome of the human blood fluke Schistosoma mekongi and its implications for public health.</title>
        <authorList>
            <person name="Zhou M."/>
            <person name="Xu L."/>
            <person name="Xu D."/>
            <person name="Chen W."/>
            <person name="Khan J."/>
            <person name="Hu Y."/>
            <person name="Huang H."/>
            <person name="Wei H."/>
            <person name="Zhang Y."/>
            <person name="Chusongsang P."/>
            <person name="Tanasarnprasert K."/>
            <person name="Hu X."/>
            <person name="Limpanont Y."/>
            <person name="Lv Z."/>
        </authorList>
    </citation>
    <scope>NUCLEOTIDE SEQUENCE</scope>
    <source>
        <strain evidence="5">LV_2022a</strain>
    </source>
</reference>
<keyword evidence="6" id="KW-1185">Reference proteome</keyword>
<evidence type="ECO:0000313" key="6">
    <source>
        <dbReference type="Proteomes" id="UP001292079"/>
    </source>
</evidence>
<evidence type="ECO:0008006" key="7">
    <source>
        <dbReference type="Google" id="ProtNLM"/>
    </source>
</evidence>
<evidence type="ECO:0000259" key="4">
    <source>
        <dbReference type="PROSITE" id="PS50994"/>
    </source>
</evidence>
<dbReference type="GO" id="GO:0004190">
    <property type="term" value="F:aspartic-type endopeptidase activity"/>
    <property type="evidence" value="ECO:0007669"/>
    <property type="project" value="InterPro"/>
</dbReference>
<feature type="domain" description="Peptidase A2" evidence="3">
    <location>
        <begin position="433"/>
        <end position="516"/>
    </location>
</feature>
<dbReference type="EMBL" id="JALJAT010000001">
    <property type="protein sequence ID" value="KAK4474339.1"/>
    <property type="molecule type" value="Genomic_DNA"/>
</dbReference>
<protein>
    <recommendedName>
        <fullName evidence="7">Gag-Pol polyprotein</fullName>
    </recommendedName>
</protein>
<dbReference type="InterPro" id="IPR001878">
    <property type="entry name" value="Znf_CCHC"/>
</dbReference>
<evidence type="ECO:0000256" key="1">
    <source>
        <dbReference type="PROSITE-ProRule" id="PRU00047"/>
    </source>
</evidence>
<dbReference type="SUPFAM" id="SSF56672">
    <property type="entry name" value="DNA/RNA polymerases"/>
    <property type="match status" value="1"/>
</dbReference>
<dbReference type="GO" id="GO:0003676">
    <property type="term" value="F:nucleic acid binding"/>
    <property type="evidence" value="ECO:0007669"/>
    <property type="project" value="InterPro"/>
</dbReference>
<dbReference type="PROSITE" id="PS50994">
    <property type="entry name" value="INTEGRASE"/>
    <property type="match status" value="1"/>
</dbReference>
<dbReference type="Gene3D" id="1.10.340.70">
    <property type="match status" value="1"/>
</dbReference>
<dbReference type="InterPro" id="IPR040676">
    <property type="entry name" value="DUF5641"/>
</dbReference>
<keyword evidence="1" id="KW-0863">Zinc-finger</keyword>
<dbReference type="PANTHER" id="PTHR47331:SF1">
    <property type="entry name" value="GAG-LIKE PROTEIN"/>
    <property type="match status" value="1"/>
</dbReference>
<evidence type="ECO:0000259" key="2">
    <source>
        <dbReference type="PROSITE" id="PS50158"/>
    </source>
</evidence>
<dbReference type="Pfam" id="PF17921">
    <property type="entry name" value="Integrase_H2C2"/>
    <property type="match status" value="1"/>
</dbReference>
<dbReference type="PANTHER" id="PTHR47331">
    <property type="entry name" value="PHD-TYPE DOMAIN-CONTAINING PROTEIN"/>
    <property type="match status" value="1"/>
</dbReference>
<name>A0AAE2D7Q9_SCHME</name>
<sequence>MTTKRQRKSNLKSVDSSETKLYDEPSCIKQVPLHTSMCHGLDFNKGNTDDRATVCDSIVDEMKDLNLEGRFKPETLERNETRTRKVELGDSNVSYRNYLLPAMVGLELPKVELNYFDGQPTAYWMFIRQFETYVASRVIDDSQRLLYLIHYCKKGKAKAAIEGCVIMDPTAGYNKAKEILKRLFGQPHIIAREMLEGLFSDVNDYSDAERLANLAIKMENCEMVLKQMNYDADLSSLATLERIVKLLPCSLQVQWADQVDTLTENDREPTFSELTKFIASRARVAGSRFGQLAAHVKKRYDAKMNCYLQSEQYNSLAVKRKCSVCSKDHDLYRCPSFLSMTIEDRWSHARAKGVCFVCLKQGHRASECKSNKRNVKECSKRYHYLLHSNQHLDRPESSSSIASHCRYTKSLDNHVCLGMIPIRLRSEHAEVVGYALLDNGSDATLIRSDCLDSLGLKKEKASIVLQTVGGNKIAKVTNASFKVYSLDQAEHVEIEGALVVEKIPGRKPARYVMDDVQKWPHLVDVPLGSVDSDEVLLLIGCDVPEAHWVLDQRLGGKKRPYAIKTLLGWVVFGPTSYRELRKRVVNHVCIGQSSEDHLRRIYDMEFSDVYSGDKTVLIDDLKAMKIVEDGTYFSDGHFFVPIPWKNNIDRYRTDNYEMVKRRLQSLRRRLVGDCCFHDKYTRSVENNFTKGYAEKVSEIQRKVGYCPRWYLPHHAVINPRKPEKLRVVFDCAAKFAGVSLNDMTYQGPDTTAELVCILLRFRKEAIAISADVEEMFMQVKVPESDRGALRFLWWPNGDTSREPVEFQMTSHPFGATSSPFCANFAMNKTAQRFSAGYDDFVVDAVKNNFYVDDCLVSFPTCEQAKKFVVQMNELLCKGGFKLKKWITNSEAVKLVFPFVCDEEPSVDLPILQNVTHRTLGLEWDPRQDVFKFCFDAPKKPMTRRGVLSVVSSLFDPLGLIAPTCLTAKLLLQRLCKTQIGWDRQLSEPDVSAWLKWVNFMLQVGHVTVPRGIKRIIDEPDAKVELHLFSDASELGYGAVAYARVKYSQQSPYCVLLCSKSRVAPIKRITIPRLEMAAAVLSVRMSEVLKKSFPRFFSEVNFYTDSMVVLYYIKNTESRYSTFIANRLAVIHQFTNVEQWRYIRSSQNPGDWTSRGIQKVSDLKSWFDCPVLLDTNVSRMATRCPEPTLENIEFRKPLVNVGLSSVERRSSPILFYFSEWMKLVRAVAWLRRFIEFVEVLCSSNVERSVHLGHLKVNELEMAKRKVLMMVQEEVYGELISEIKNSGKLMKHNDLEKLSPIMLNGLLCVGGRLNYSDFPSTFKHPIILPNRHFVTELIIRHYHREEGHTGTSQVLATIRRNYWVVKGTSAVKRVIGQCVTCRRFMKSPGQQLMAPLPVCRIRQGWYTFSSVGVDYFGPFIVKRGRSFQKRYGCIFTCLQTRAVHIEMAHSLNTDSFVKSLLRFMGRRGRPTGIYSDNGSNFIGTVSELKGFIRQWDQRRISNELATKQIQWHFNLPLSSHRGGVWERMIRSVRRLLLLITKEQTLTDESLATYLVEAEKILNNRPLTPVTQDAEDKLALSPNDLLLLRVCDGVVEEGTITDKYSKRWRQVNYLANVFWKRWLKEYLPSLQSRQKWLVEHRNFKEGDVVIVTSDISARGTWPLGVVESCEIDNDGKVRTVTIRTGNGIVRRDILKVCLLEGSE</sequence>
<accession>A0AAE2D7Q9</accession>
<dbReference type="InterPro" id="IPR000477">
    <property type="entry name" value="RT_dom"/>
</dbReference>
<dbReference type="GO" id="GO:0015074">
    <property type="term" value="P:DNA integration"/>
    <property type="evidence" value="ECO:0007669"/>
    <property type="project" value="InterPro"/>
</dbReference>
<dbReference type="Pfam" id="PF18701">
    <property type="entry name" value="DUF5641"/>
    <property type="match status" value="1"/>
</dbReference>
<dbReference type="SMART" id="SM00343">
    <property type="entry name" value="ZnF_C2HC"/>
    <property type="match status" value="1"/>
</dbReference>
<gene>
    <name evidence="5" type="ORF">MN116_000490</name>
</gene>
<dbReference type="PROSITE" id="PS50175">
    <property type="entry name" value="ASP_PROT_RETROV"/>
    <property type="match status" value="1"/>
</dbReference>
<keyword evidence="1" id="KW-0479">Metal-binding</keyword>
<dbReference type="InterPro" id="IPR041588">
    <property type="entry name" value="Integrase_H2C2"/>
</dbReference>
<feature type="domain" description="Integrase catalytic" evidence="4">
    <location>
        <begin position="1391"/>
        <end position="1587"/>
    </location>
</feature>
<dbReference type="InterPro" id="IPR001584">
    <property type="entry name" value="Integrase_cat-core"/>
</dbReference>
<keyword evidence="1" id="KW-0862">Zinc</keyword>
<comment type="caution">
    <text evidence="5">The sequence shown here is derived from an EMBL/GenBank/DDBJ whole genome shotgun (WGS) entry which is preliminary data.</text>
</comment>
<dbReference type="InterPro" id="IPR012337">
    <property type="entry name" value="RNaseH-like_sf"/>
</dbReference>
<dbReference type="Gene3D" id="3.30.420.10">
    <property type="entry name" value="Ribonuclease H-like superfamily/Ribonuclease H"/>
    <property type="match status" value="1"/>
</dbReference>
<dbReference type="Pfam" id="PF05380">
    <property type="entry name" value="Peptidase_A17"/>
    <property type="match status" value="1"/>
</dbReference>